<dbReference type="Gene3D" id="3.40.50.720">
    <property type="entry name" value="NAD(P)-binding Rossmann-like Domain"/>
    <property type="match status" value="1"/>
</dbReference>
<keyword evidence="2" id="KW-0560">Oxidoreductase</keyword>
<dbReference type="EMBL" id="BAAAPB010000001">
    <property type="protein sequence ID" value="GAA1947326.1"/>
    <property type="molecule type" value="Genomic_DNA"/>
</dbReference>
<sequence>MTWTPDDMPDQTGRTAVVTGPTAGGLGYFTALELLRHGARVVLAGRSADKLDEAAVALLREVPGGKVERLVLDLTSLAAVRAAAAQAADLGAIDLLVNNAGVMATAYSRTVDGLEVQLATNHFGPFLLTGLLLPQLAAAGDARVVTVSSLMHRMARSAPLGDARTTPTSYGAVGTWQVYSQTKLANLLFTYELDRRLRAAGSPVTALAAHPGIATTRLMRNGPLERIPLGRPVVETAMRAVFQTPAAGAWPTLMAATADVPGGTFTGPSRLGEWAGPAQVVRSTGRSHSTADQGALWELSERTVGLTYP</sequence>
<evidence type="ECO:0000313" key="5">
    <source>
        <dbReference type="Proteomes" id="UP001500571"/>
    </source>
</evidence>
<dbReference type="NCBIfam" id="NF004846">
    <property type="entry name" value="PRK06197.1"/>
    <property type="match status" value="1"/>
</dbReference>
<gene>
    <name evidence="4" type="ORF">GCM10009798_02970</name>
</gene>
<dbReference type="Pfam" id="PF00106">
    <property type="entry name" value="adh_short"/>
    <property type="match status" value="1"/>
</dbReference>
<dbReference type="InterPro" id="IPR002347">
    <property type="entry name" value="SDR_fam"/>
</dbReference>
<accession>A0ABN2Q8Z1</accession>
<evidence type="ECO:0000256" key="1">
    <source>
        <dbReference type="ARBA" id="ARBA00006484"/>
    </source>
</evidence>
<dbReference type="PANTHER" id="PTHR24320">
    <property type="entry name" value="RETINOL DEHYDROGENASE"/>
    <property type="match status" value="1"/>
</dbReference>
<dbReference type="SUPFAM" id="SSF51735">
    <property type="entry name" value="NAD(P)-binding Rossmann-fold domains"/>
    <property type="match status" value="1"/>
</dbReference>
<reference evidence="4 5" key="1">
    <citation type="journal article" date="2019" name="Int. J. Syst. Evol. Microbiol.">
        <title>The Global Catalogue of Microorganisms (GCM) 10K type strain sequencing project: providing services to taxonomists for standard genome sequencing and annotation.</title>
        <authorList>
            <consortium name="The Broad Institute Genomics Platform"/>
            <consortium name="The Broad Institute Genome Sequencing Center for Infectious Disease"/>
            <person name="Wu L."/>
            <person name="Ma J."/>
        </authorList>
    </citation>
    <scope>NUCLEOTIDE SEQUENCE [LARGE SCALE GENOMIC DNA]</scope>
    <source>
        <strain evidence="4 5">JCM 15309</strain>
    </source>
</reference>
<comment type="similarity">
    <text evidence="1 3">Belongs to the short-chain dehydrogenases/reductases (SDR) family.</text>
</comment>
<dbReference type="Proteomes" id="UP001500571">
    <property type="component" value="Unassembled WGS sequence"/>
</dbReference>
<evidence type="ECO:0000313" key="4">
    <source>
        <dbReference type="EMBL" id="GAA1947326.1"/>
    </source>
</evidence>
<dbReference type="PRINTS" id="PR00081">
    <property type="entry name" value="GDHRDH"/>
</dbReference>
<comment type="caution">
    <text evidence="4">The sequence shown here is derived from an EMBL/GenBank/DDBJ whole genome shotgun (WGS) entry which is preliminary data.</text>
</comment>
<evidence type="ECO:0000256" key="2">
    <source>
        <dbReference type="ARBA" id="ARBA00023002"/>
    </source>
</evidence>
<name>A0ABN2Q8Z1_9ACTN</name>
<evidence type="ECO:0000256" key="3">
    <source>
        <dbReference type="RuleBase" id="RU000363"/>
    </source>
</evidence>
<proteinExistence type="inferred from homology"/>
<dbReference type="InterPro" id="IPR036291">
    <property type="entry name" value="NAD(P)-bd_dom_sf"/>
</dbReference>
<dbReference type="RefSeq" id="WP_344041679.1">
    <property type="nucleotide sequence ID" value="NZ_BAAAPB010000001.1"/>
</dbReference>
<protein>
    <submittedName>
        <fullName evidence="4">SDR family NAD(P)-dependent oxidoreductase</fullName>
    </submittedName>
</protein>
<dbReference type="PANTHER" id="PTHR24320:SF148">
    <property type="entry name" value="NAD(P)-BINDING ROSSMANN-FOLD SUPERFAMILY PROTEIN"/>
    <property type="match status" value="1"/>
</dbReference>
<dbReference type="PRINTS" id="PR00080">
    <property type="entry name" value="SDRFAMILY"/>
</dbReference>
<organism evidence="4 5">
    <name type="scientific">Nocardioides panacihumi</name>
    <dbReference type="NCBI Taxonomy" id="400774"/>
    <lineage>
        <taxon>Bacteria</taxon>
        <taxon>Bacillati</taxon>
        <taxon>Actinomycetota</taxon>
        <taxon>Actinomycetes</taxon>
        <taxon>Propionibacteriales</taxon>
        <taxon>Nocardioidaceae</taxon>
        <taxon>Nocardioides</taxon>
    </lineage>
</organism>
<keyword evidence="5" id="KW-1185">Reference proteome</keyword>